<reference evidence="3 4" key="1">
    <citation type="submission" date="2017-10" db="EMBL/GenBank/DDBJ databases">
        <title>Sequencing the genomes of 1000 actinobacteria strains.</title>
        <authorList>
            <person name="Klenk H.-P."/>
        </authorList>
    </citation>
    <scope>NUCLEOTIDE SEQUENCE [LARGE SCALE GENOMIC DNA]</scope>
    <source>
        <strain evidence="3 4">DSM 21801</strain>
    </source>
</reference>
<comment type="caution">
    <text evidence="3">The sequence shown here is derived from an EMBL/GenBank/DDBJ whole genome shotgun (WGS) entry which is preliminary data.</text>
</comment>
<evidence type="ECO:0000313" key="4">
    <source>
        <dbReference type="Proteomes" id="UP000224915"/>
    </source>
</evidence>
<dbReference type="AlphaFoldDB" id="A0A2A9D1D5"/>
<evidence type="ECO:0000259" key="2">
    <source>
        <dbReference type="Pfam" id="PF09084"/>
    </source>
</evidence>
<feature type="domain" description="SsuA/THI5-like" evidence="2">
    <location>
        <begin position="63"/>
        <end position="268"/>
    </location>
</feature>
<keyword evidence="4" id="KW-1185">Reference proteome</keyword>
<dbReference type="PANTHER" id="PTHR31528">
    <property type="entry name" value="4-AMINO-5-HYDROXYMETHYL-2-METHYLPYRIMIDINE PHOSPHATE SYNTHASE THI11-RELATED"/>
    <property type="match status" value="1"/>
</dbReference>
<gene>
    <name evidence="3" type="ORF">ATL40_1228</name>
</gene>
<dbReference type="Pfam" id="PF09084">
    <property type="entry name" value="NMT1"/>
    <property type="match status" value="1"/>
</dbReference>
<dbReference type="InterPro" id="IPR027939">
    <property type="entry name" value="NMT1/THI5"/>
</dbReference>
<accession>A0A2A9D1D5</accession>
<feature type="chain" id="PRO_5039390338" evidence="1">
    <location>
        <begin position="25"/>
        <end position="342"/>
    </location>
</feature>
<dbReference type="Proteomes" id="UP000224915">
    <property type="component" value="Unassembled WGS sequence"/>
</dbReference>
<dbReference type="EMBL" id="PDJD01000001">
    <property type="protein sequence ID" value="PFG19660.1"/>
    <property type="molecule type" value="Genomic_DNA"/>
</dbReference>
<keyword evidence="1" id="KW-0732">Signal</keyword>
<proteinExistence type="predicted"/>
<dbReference type="InterPro" id="IPR015168">
    <property type="entry name" value="SsuA/THI5"/>
</dbReference>
<organism evidence="3 4">
    <name type="scientific">Serinibacter salmoneus</name>
    <dbReference type="NCBI Taxonomy" id="556530"/>
    <lineage>
        <taxon>Bacteria</taxon>
        <taxon>Bacillati</taxon>
        <taxon>Actinomycetota</taxon>
        <taxon>Actinomycetes</taxon>
        <taxon>Micrococcales</taxon>
        <taxon>Beutenbergiaceae</taxon>
        <taxon>Serinibacter</taxon>
    </lineage>
</organism>
<evidence type="ECO:0000313" key="3">
    <source>
        <dbReference type="EMBL" id="PFG19660.1"/>
    </source>
</evidence>
<dbReference type="PANTHER" id="PTHR31528:SF15">
    <property type="entry name" value="RIBOFLAVIN-BINDING PROTEIN RIBY"/>
    <property type="match status" value="1"/>
</dbReference>
<dbReference type="OrthoDB" id="7808807at2"/>
<evidence type="ECO:0000256" key="1">
    <source>
        <dbReference type="SAM" id="SignalP"/>
    </source>
</evidence>
<sequence>MISGHTHHLLAVAGIATLALSACSTESATESPATDASTAESSAATATTPTSLTVGLSYVPDIQFAPFYVAEDLGFYEEAGLDVTLRHHGAEEGIFTALEQGAEDVVVASGDEVLGQAAAGSDVVQIATLYATSPVALIAPEEAGITSAADLEGLTIGTPGEFGSTYLGLLTLLEEAGLGADDVTIQSIGYTQTTALLTEQVDAVMGFSNGDGVRIAAAGTPVTMLEPPSLVSVGVATTGEEIESEAEALTAFIEASVRGAQAAAEDPEGTVEIASGHISGMTADAREDALAVLEATIPLWSDGAETDLEVWQAMGEAMVGAGIIEAVPEGAVTNDLASGAGR</sequence>
<name>A0A2A9D1D5_9MICO</name>
<dbReference type="SUPFAM" id="SSF53850">
    <property type="entry name" value="Periplasmic binding protein-like II"/>
    <property type="match status" value="1"/>
</dbReference>
<protein>
    <submittedName>
        <fullName evidence="3">NitT/TauT family transport system substrate-binding protein</fullName>
    </submittedName>
</protein>
<feature type="signal peptide" evidence="1">
    <location>
        <begin position="1"/>
        <end position="24"/>
    </location>
</feature>
<dbReference type="GO" id="GO:0009228">
    <property type="term" value="P:thiamine biosynthetic process"/>
    <property type="evidence" value="ECO:0007669"/>
    <property type="project" value="InterPro"/>
</dbReference>
<dbReference type="RefSeq" id="WP_098468748.1">
    <property type="nucleotide sequence ID" value="NZ_PDJD01000001.1"/>
</dbReference>
<dbReference type="Gene3D" id="3.40.190.10">
    <property type="entry name" value="Periplasmic binding protein-like II"/>
    <property type="match status" value="2"/>
</dbReference>